<comment type="caution">
    <text evidence="1">The sequence shown here is derived from an EMBL/GenBank/DDBJ whole genome shotgun (WGS) entry which is preliminary data.</text>
</comment>
<reference evidence="1 2" key="1">
    <citation type="journal article" date="2024" name="Int. J. Syst. Evol. Microbiol.">
        <title>Virgibacillus tibetensis sp. nov., isolated from salt lake on the Tibetan Plateau of China.</title>
        <authorList>
            <person name="Phurbu D."/>
            <person name="Liu Z.-X."/>
            <person name="Wang R."/>
            <person name="Zheng Y.-Y."/>
            <person name="Liu H.-C."/>
            <person name="Zhou Y.-G."/>
            <person name="Yu Y.-J."/>
            <person name="Li A.-H."/>
        </authorList>
    </citation>
    <scope>NUCLEOTIDE SEQUENCE [LARGE SCALE GENOMIC DNA]</scope>
    <source>
        <strain evidence="1 2">C22-A2</strain>
    </source>
</reference>
<gene>
    <name evidence="1" type="ORF">QGM71_17540</name>
</gene>
<name>A0ABU6KK96_9BACI</name>
<sequence length="49" mass="5865">MAALQELDDTMEEDYNKTIVVMTTDLERLIWQYFSLNDSKEYYLSPIAR</sequence>
<dbReference type="Proteomes" id="UP001335737">
    <property type="component" value="Unassembled WGS sequence"/>
</dbReference>
<keyword evidence="2" id="KW-1185">Reference proteome</keyword>
<evidence type="ECO:0000313" key="2">
    <source>
        <dbReference type="Proteomes" id="UP001335737"/>
    </source>
</evidence>
<protein>
    <submittedName>
        <fullName evidence="1">Uncharacterized protein</fullName>
    </submittedName>
</protein>
<dbReference type="EMBL" id="JARZFX010000012">
    <property type="protein sequence ID" value="MEC5425289.1"/>
    <property type="molecule type" value="Genomic_DNA"/>
</dbReference>
<accession>A0ABU6KK96</accession>
<evidence type="ECO:0000313" key="1">
    <source>
        <dbReference type="EMBL" id="MEC5425289.1"/>
    </source>
</evidence>
<organism evidence="1 2">
    <name type="scientific">Virgibacillus tibetensis</name>
    <dbReference type="NCBI Taxonomy" id="3042313"/>
    <lineage>
        <taxon>Bacteria</taxon>
        <taxon>Bacillati</taxon>
        <taxon>Bacillota</taxon>
        <taxon>Bacilli</taxon>
        <taxon>Bacillales</taxon>
        <taxon>Bacillaceae</taxon>
        <taxon>Virgibacillus</taxon>
    </lineage>
</organism>
<proteinExistence type="predicted"/>